<protein>
    <submittedName>
        <fullName evidence="1">Uncharacterized protein</fullName>
    </submittedName>
</protein>
<keyword evidence="2" id="KW-1185">Reference proteome</keyword>
<dbReference type="EMBL" id="JAKZEL010000014">
    <property type="protein sequence ID" value="KAI4537794.1"/>
    <property type="molecule type" value="Genomic_DNA"/>
</dbReference>
<sequence length="130" mass="14366">MGNSLDALRCVIIAGEVADSTAVKNRCLSFLASSLDGKRHESGQDSRFFVVSVVPSAKWVSIHDSAGWLLSFQKQKTRGHATQVEVNAVEEWSTGPWRGCFVQFCPPPGLAGEEQLPFVERLQSRNRFSQ</sequence>
<dbReference type="AlphaFoldDB" id="A0AAD4U4F5"/>
<accession>A0AAD4U4F5</accession>
<gene>
    <name evidence="1" type="ORF">MG293_012657</name>
</gene>
<comment type="caution">
    <text evidence="1">The sequence shown here is derived from an EMBL/GenBank/DDBJ whole genome shotgun (WGS) entry which is preliminary data.</text>
</comment>
<evidence type="ECO:0000313" key="2">
    <source>
        <dbReference type="Proteomes" id="UP001214576"/>
    </source>
</evidence>
<evidence type="ECO:0000313" key="1">
    <source>
        <dbReference type="EMBL" id="KAI4537794.1"/>
    </source>
</evidence>
<dbReference type="Proteomes" id="UP001214576">
    <property type="component" value="Unassembled WGS sequence"/>
</dbReference>
<reference evidence="1" key="1">
    <citation type="submission" date="2022-03" db="EMBL/GenBank/DDBJ databases">
        <title>Genomic analyses of argali, domestic sheep and their hybrids provide insights into chromosomal evolution, heterosis and genetic basis of agronomic traits.</title>
        <authorList>
            <person name="Li M."/>
        </authorList>
    </citation>
    <scope>NUCLEOTIDE SEQUENCE</scope>
    <source>
        <strain evidence="1">CAU-MHL-2022a</strain>
        <tissue evidence="1">Skin</tissue>
    </source>
</reference>
<proteinExistence type="predicted"/>
<organism evidence="1 2">
    <name type="scientific">Ovis ammon polii</name>
    <dbReference type="NCBI Taxonomy" id="230172"/>
    <lineage>
        <taxon>Eukaryota</taxon>
        <taxon>Metazoa</taxon>
        <taxon>Chordata</taxon>
        <taxon>Craniata</taxon>
        <taxon>Vertebrata</taxon>
        <taxon>Euteleostomi</taxon>
        <taxon>Mammalia</taxon>
        <taxon>Eutheria</taxon>
        <taxon>Laurasiatheria</taxon>
        <taxon>Artiodactyla</taxon>
        <taxon>Ruminantia</taxon>
        <taxon>Pecora</taxon>
        <taxon>Bovidae</taxon>
        <taxon>Caprinae</taxon>
        <taxon>Ovis</taxon>
    </lineage>
</organism>
<name>A0AAD4U4F5_OVIAM</name>